<dbReference type="AlphaFoldDB" id="A0A0J8B0D2"/>
<proteinExistence type="predicted"/>
<gene>
    <name evidence="1" type="ORF">BVRB_021160</name>
</gene>
<organism evidence="1 2">
    <name type="scientific">Beta vulgaris subsp. vulgaris</name>
    <name type="common">Beet</name>
    <dbReference type="NCBI Taxonomy" id="3555"/>
    <lineage>
        <taxon>Eukaryota</taxon>
        <taxon>Viridiplantae</taxon>
        <taxon>Streptophyta</taxon>
        <taxon>Embryophyta</taxon>
        <taxon>Tracheophyta</taxon>
        <taxon>Spermatophyta</taxon>
        <taxon>Magnoliopsida</taxon>
        <taxon>eudicotyledons</taxon>
        <taxon>Gunneridae</taxon>
        <taxon>Pentapetalae</taxon>
        <taxon>Caryophyllales</taxon>
        <taxon>Chenopodiaceae</taxon>
        <taxon>Betoideae</taxon>
        <taxon>Beta</taxon>
    </lineage>
</organism>
<keyword evidence="2" id="KW-1185">Reference proteome</keyword>
<feature type="non-terminal residue" evidence="1">
    <location>
        <position position="234"/>
    </location>
</feature>
<evidence type="ECO:0000313" key="2">
    <source>
        <dbReference type="Proteomes" id="UP000035740"/>
    </source>
</evidence>
<dbReference type="EMBL" id="KQ093187">
    <property type="protein sequence ID" value="KMS94464.1"/>
    <property type="molecule type" value="Genomic_DNA"/>
</dbReference>
<dbReference type="Gramene" id="KMS94464">
    <property type="protein sequence ID" value="KMS94464"/>
    <property type="gene ID" value="BVRB_021160"/>
</dbReference>
<accession>A0A0J8B0D2</accession>
<name>A0A0J8B0D2_BETVV</name>
<evidence type="ECO:0000313" key="1">
    <source>
        <dbReference type="EMBL" id="KMS94464.1"/>
    </source>
</evidence>
<protein>
    <submittedName>
        <fullName evidence="1">Uncharacterized protein</fullName>
    </submittedName>
</protein>
<reference evidence="1 2" key="1">
    <citation type="journal article" date="2014" name="Nature">
        <title>The genome of the recently domesticated crop plant sugar beet (Beta vulgaris).</title>
        <authorList>
            <person name="Dohm J.C."/>
            <person name="Minoche A.E."/>
            <person name="Holtgrawe D."/>
            <person name="Capella-Gutierrez S."/>
            <person name="Zakrzewski F."/>
            <person name="Tafer H."/>
            <person name="Rupp O."/>
            <person name="Sorensen T.R."/>
            <person name="Stracke R."/>
            <person name="Reinhardt R."/>
            <person name="Goesmann A."/>
            <person name="Kraft T."/>
            <person name="Schulz B."/>
            <person name="Stadler P.F."/>
            <person name="Schmidt T."/>
            <person name="Gabaldon T."/>
            <person name="Lehrach H."/>
            <person name="Weisshaar B."/>
            <person name="Himmelbauer H."/>
        </authorList>
    </citation>
    <scope>NUCLEOTIDE SEQUENCE [LARGE SCALE GENOMIC DNA]</scope>
    <source>
        <tissue evidence="1">Taproot</tissue>
    </source>
</reference>
<dbReference type="Proteomes" id="UP000035740">
    <property type="component" value="Unassembled WGS sequence"/>
</dbReference>
<sequence length="234" mass="25900">MSSNLDAVEAVEAAAKRLQDDTPKISQQIDLLATSTKVVFDKNSESARLLRQHLLELSFNEKALAALKLANICRQKIDVNIDCVDAATQLVRSQTALSQLREIVEPDDCELKQLTASVNSDAASVVNNNVLSRTFFEYVKVSKQTLSLDKKKSHLITSFNQAVAILNAPEADQVYTKLRATFWNEVLNPILGGTFIDVRCSSSERLEIIKLRRSTILNNGNQNGHEFAILSNAV</sequence>